<evidence type="ECO:0000256" key="1">
    <source>
        <dbReference type="SAM" id="MobiDB-lite"/>
    </source>
</evidence>
<dbReference type="Proteomes" id="UP000593605">
    <property type="component" value="Chromosome"/>
</dbReference>
<proteinExistence type="predicted"/>
<dbReference type="KEGG" id="civ:IMZ16_06380"/>
<dbReference type="EMBL" id="CP063145">
    <property type="protein sequence ID" value="QOR73166.1"/>
    <property type="molecule type" value="Genomic_DNA"/>
</dbReference>
<keyword evidence="2" id="KW-0812">Transmembrane</keyword>
<dbReference type="AlphaFoldDB" id="A0A7M1T004"/>
<name>A0A7M1T004_9FLAO</name>
<keyword evidence="2" id="KW-0472">Membrane</keyword>
<organism evidence="3 4">
    <name type="scientific">Cruoricaptor ignavus</name>
    <dbReference type="NCBI Taxonomy" id="1118202"/>
    <lineage>
        <taxon>Bacteria</taxon>
        <taxon>Pseudomonadati</taxon>
        <taxon>Bacteroidota</taxon>
        <taxon>Flavobacteriia</taxon>
        <taxon>Flavobacteriales</taxon>
        <taxon>Weeksellaceae</taxon>
        <taxon>Cruoricaptor</taxon>
    </lineage>
</organism>
<feature type="transmembrane region" description="Helical" evidence="2">
    <location>
        <begin position="7"/>
        <end position="30"/>
    </location>
</feature>
<evidence type="ECO:0000313" key="4">
    <source>
        <dbReference type="Proteomes" id="UP000593605"/>
    </source>
</evidence>
<evidence type="ECO:0008006" key="5">
    <source>
        <dbReference type="Google" id="ProtNLM"/>
    </source>
</evidence>
<reference evidence="3 4" key="1">
    <citation type="submission" date="2020-10" db="EMBL/GenBank/DDBJ databases">
        <title>Complete genome of Cruoricapor ignavus strain M1214 isolated from the blood culture of a febrile patient.</title>
        <authorList>
            <person name="Guglielmino C.J.D."/>
        </authorList>
    </citation>
    <scope>NUCLEOTIDE SEQUENCE [LARGE SCALE GENOMIC DNA]</scope>
    <source>
        <strain evidence="3 4">M1214</strain>
    </source>
</reference>
<keyword evidence="2" id="KW-1133">Transmembrane helix</keyword>
<evidence type="ECO:0000313" key="3">
    <source>
        <dbReference type="EMBL" id="QOR73166.1"/>
    </source>
</evidence>
<evidence type="ECO:0000256" key="2">
    <source>
        <dbReference type="SAM" id="Phobius"/>
    </source>
</evidence>
<dbReference type="RefSeq" id="WP_193439341.1">
    <property type="nucleotide sequence ID" value="NZ_CP063145.1"/>
</dbReference>
<feature type="compositionally biased region" description="Basic and acidic residues" evidence="1">
    <location>
        <begin position="842"/>
        <end position="852"/>
    </location>
</feature>
<feature type="region of interest" description="Disordered" evidence="1">
    <location>
        <begin position="828"/>
        <end position="868"/>
    </location>
</feature>
<feature type="compositionally biased region" description="Polar residues" evidence="1">
    <location>
        <begin position="828"/>
        <end position="837"/>
    </location>
</feature>
<protein>
    <recommendedName>
        <fullName evidence="5">AsmA-like C-terminal region</fullName>
    </recommendedName>
</protein>
<sequence length="868" mass="97972">MKKWQKITLIVLGSLLGLIILLNIGLNLWLKYGLPDTIKKNSDYRVDYSRLDVDLMTGNILAEDIKIGTKNPEDKEVLGIEGTVDTLKISKLGLIKAATQQRINFSDLQLDKPNLKITLAKKDPQKEKKKQSIPDFDNVKITGGNVVVLNERQSKVFSGNNLNINLQDLNFVSKPSLSIIPFVFGKLDIHGDNIFFRSDDIYAMKATEINTDGGQIQIKNYELIPLLTHQQFMKFYPKKRNLFDLKTKEVIFTDFKIDKEKLKLENVTLSEPRLKLYTTTAKTEKKEQSFKYKVNLENAKVLNGKVDIIYPDGNTMMDVENLGMEITKIFMDEQTAKGNIPFNYEKFKITGKDLDYFSHTQHIAVNIFAINKKSADLRQISLKPLASNATTTIFDLNISRARLLVNDWSLENDKLKMDAEKVEIDEAKGKIMPARNPKNKKADYSGIAFPLKLKTFALRNSDIILSGDKQPLAMADINATLSDIIMDEASSKNKIPFRAGDYNLDLKSINYEMRPFYRLSSGKFILKKHSAQLRDFKYSPLVTRAQYVRMIPHERDLYDIKAGSINITGDWDLFSDTKIFNGESASIDGVVANIFRSKIPPDDLSEKPMYSAALRKIKFPFFLKQTKINNAFLEYEEDTKSSDGPGKLTFSNLSMDIRNLNSGKMKGKPTEVPIDVSASFMKASPLKVKWIMNTAAADDAFSISGTIHDLPAPRINPFVEPYLGIRTTGTIELLKFDFRGNKEGIRGTEQLHPVNLRVQFVNDEGGVKKLATGVANIFISGNKSEPKSADIGYVQRDKTKSFFNMFWKGVQEGLAKILISKNLSVSKLQGRNTPEGQSSNDSGKKSKADKKAEKKARRNESKNSSLWN</sequence>
<accession>A0A7M1T004</accession>
<gene>
    <name evidence="3" type="ORF">IMZ16_06380</name>
</gene>